<sequence>MPKVLRKSEGQPIRDEMKRQKLTLDQLSELTRAVDPEGRGVSPAAIGRLTGTGRTARDRCELHTAWLITEGLDARMHRLFSMPPHSTATVERSRADAEEE</sequence>
<accession>A0A646KM28</accession>
<evidence type="ECO:0000313" key="2">
    <source>
        <dbReference type="EMBL" id="MQT03118.1"/>
    </source>
</evidence>
<feature type="compositionally biased region" description="Basic and acidic residues" evidence="1">
    <location>
        <begin position="1"/>
        <end position="19"/>
    </location>
</feature>
<name>A0A646KM28_STRJU</name>
<dbReference type="AlphaFoldDB" id="A0A646KM28"/>
<feature type="region of interest" description="Disordered" evidence="1">
    <location>
        <begin position="1"/>
        <end position="22"/>
    </location>
</feature>
<dbReference type="Proteomes" id="UP000419138">
    <property type="component" value="Unassembled WGS sequence"/>
</dbReference>
<organism evidence="2 3">
    <name type="scientific">Streptomyces jumonjinensis</name>
    <dbReference type="NCBI Taxonomy" id="1945"/>
    <lineage>
        <taxon>Bacteria</taxon>
        <taxon>Bacillati</taxon>
        <taxon>Actinomycetota</taxon>
        <taxon>Actinomycetes</taxon>
        <taxon>Kitasatosporales</taxon>
        <taxon>Streptomycetaceae</taxon>
        <taxon>Streptomyces</taxon>
    </lineage>
</organism>
<evidence type="ECO:0000313" key="3">
    <source>
        <dbReference type="Proteomes" id="UP000419138"/>
    </source>
</evidence>
<reference evidence="2 3" key="1">
    <citation type="submission" date="2019-05" db="EMBL/GenBank/DDBJ databases">
        <title>Comparative genomics and metabolomics analyses of clavulanic acid producing Streptomyces species provides insight into specialized metabolism and evolution of beta-lactam biosynthetic gene clusters.</title>
        <authorList>
            <person name="Moore M.A."/>
            <person name="Cruz-Morales P."/>
            <person name="Barona Gomez F."/>
            <person name="Kapil T."/>
        </authorList>
    </citation>
    <scope>NUCLEOTIDE SEQUENCE [LARGE SCALE GENOMIC DNA]</scope>
    <source>
        <strain evidence="2 3">NRRL 5741</strain>
    </source>
</reference>
<evidence type="ECO:0000256" key="1">
    <source>
        <dbReference type="SAM" id="MobiDB-lite"/>
    </source>
</evidence>
<protein>
    <submittedName>
        <fullName evidence="2">XRE family transcriptional regulator</fullName>
    </submittedName>
</protein>
<dbReference type="EMBL" id="VCLA01000164">
    <property type="protein sequence ID" value="MQT03118.1"/>
    <property type="molecule type" value="Genomic_DNA"/>
</dbReference>
<gene>
    <name evidence="2" type="ORF">FF041_23895</name>
</gene>
<comment type="caution">
    <text evidence="2">The sequence shown here is derived from an EMBL/GenBank/DDBJ whole genome shotgun (WGS) entry which is preliminary data.</text>
</comment>
<dbReference type="RefSeq" id="WP_153524677.1">
    <property type="nucleotide sequence ID" value="NZ_JBEPDZ010000017.1"/>
</dbReference>
<proteinExistence type="predicted"/>
<dbReference type="OrthoDB" id="4241862at2"/>
<keyword evidence="3" id="KW-1185">Reference proteome</keyword>